<accession>A0A9D4G6B9</accession>
<reference evidence="1" key="1">
    <citation type="journal article" date="2019" name="bioRxiv">
        <title>The Genome of the Zebra Mussel, Dreissena polymorpha: A Resource for Invasive Species Research.</title>
        <authorList>
            <person name="McCartney M.A."/>
            <person name="Auch B."/>
            <person name="Kono T."/>
            <person name="Mallez S."/>
            <person name="Zhang Y."/>
            <person name="Obille A."/>
            <person name="Becker A."/>
            <person name="Abrahante J.E."/>
            <person name="Garbe J."/>
            <person name="Badalamenti J.P."/>
            <person name="Herman A."/>
            <person name="Mangelson H."/>
            <person name="Liachko I."/>
            <person name="Sullivan S."/>
            <person name="Sone E.D."/>
            <person name="Koren S."/>
            <person name="Silverstein K.A.T."/>
            <person name="Beckman K.B."/>
            <person name="Gohl D.M."/>
        </authorList>
    </citation>
    <scope>NUCLEOTIDE SEQUENCE</scope>
    <source>
        <strain evidence="1">Duluth1</strain>
        <tissue evidence="1">Whole animal</tissue>
    </source>
</reference>
<dbReference type="Proteomes" id="UP000828390">
    <property type="component" value="Unassembled WGS sequence"/>
</dbReference>
<proteinExistence type="predicted"/>
<keyword evidence="2" id="KW-1185">Reference proteome</keyword>
<organism evidence="1 2">
    <name type="scientific">Dreissena polymorpha</name>
    <name type="common">Zebra mussel</name>
    <name type="synonym">Mytilus polymorpha</name>
    <dbReference type="NCBI Taxonomy" id="45954"/>
    <lineage>
        <taxon>Eukaryota</taxon>
        <taxon>Metazoa</taxon>
        <taxon>Spiralia</taxon>
        <taxon>Lophotrochozoa</taxon>
        <taxon>Mollusca</taxon>
        <taxon>Bivalvia</taxon>
        <taxon>Autobranchia</taxon>
        <taxon>Heteroconchia</taxon>
        <taxon>Euheterodonta</taxon>
        <taxon>Imparidentia</taxon>
        <taxon>Neoheterodontei</taxon>
        <taxon>Myida</taxon>
        <taxon>Dreissenoidea</taxon>
        <taxon>Dreissenidae</taxon>
        <taxon>Dreissena</taxon>
    </lineage>
</organism>
<gene>
    <name evidence="1" type="ORF">DPMN_138011</name>
</gene>
<protein>
    <submittedName>
        <fullName evidence="1">Uncharacterized protein</fullName>
    </submittedName>
</protein>
<sequence>MARYSSHSIFWNIVACRCQSWLYTRTSSIFGTSVECRYQSWREIRPSSMFGTSAKYRCQSWVDLCPSSIFGTSAECRCQIWLDIRPSWIIVPARYSGLVPNVDVSNGSIFVPLDIWEYCRMSMSELALYSYQLDIRD</sequence>
<evidence type="ECO:0000313" key="2">
    <source>
        <dbReference type="Proteomes" id="UP000828390"/>
    </source>
</evidence>
<reference evidence="1" key="2">
    <citation type="submission" date="2020-11" db="EMBL/GenBank/DDBJ databases">
        <authorList>
            <person name="McCartney M.A."/>
            <person name="Auch B."/>
            <person name="Kono T."/>
            <person name="Mallez S."/>
            <person name="Becker A."/>
            <person name="Gohl D.M."/>
            <person name="Silverstein K.A.T."/>
            <person name="Koren S."/>
            <person name="Bechman K.B."/>
            <person name="Herman A."/>
            <person name="Abrahante J.E."/>
            <person name="Garbe J."/>
        </authorList>
    </citation>
    <scope>NUCLEOTIDE SEQUENCE</scope>
    <source>
        <strain evidence="1">Duluth1</strain>
        <tissue evidence="1">Whole animal</tissue>
    </source>
</reference>
<comment type="caution">
    <text evidence="1">The sequence shown here is derived from an EMBL/GenBank/DDBJ whole genome shotgun (WGS) entry which is preliminary data.</text>
</comment>
<dbReference type="AlphaFoldDB" id="A0A9D4G6B9"/>
<evidence type="ECO:0000313" key="1">
    <source>
        <dbReference type="EMBL" id="KAH3809636.1"/>
    </source>
</evidence>
<name>A0A9D4G6B9_DREPO</name>
<dbReference type="EMBL" id="JAIWYP010000006">
    <property type="protein sequence ID" value="KAH3809636.1"/>
    <property type="molecule type" value="Genomic_DNA"/>
</dbReference>